<dbReference type="NCBIfam" id="TIGR00526">
    <property type="entry name" value="folB_dom"/>
    <property type="match status" value="1"/>
</dbReference>
<keyword evidence="5 6" id="KW-0456">Lyase</keyword>
<proteinExistence type="inferred from homology"/>
<dbReference type="EMBL" id="JBEPLW010000018">
    <property type="protein sequence ID" value="MET3576253.1"/>
    <property type="molecule type" value="Genomic_DNA"/>
</dbReference>
<evidence type="ECO:0000256" key="6">
    <source>
        <dbReference type="RuleBase" id="RU362079"/>
    </source>
</evidence>
<dbReference type="InterPro" id="IPR006157">
    <property type="entry name" value="FolB_dom"/>
</dbReference>
<evidence type="ECO:0000313" key="8">
    <source>
        <dbReference type="EMBL" id="MET3576253.1"/>
    </source>
</evidence>
<comment type="function">
    <text evidence="6">Catalyzes the conversion of 7,8-dihydroneopterin to 6-hydroxymethyl-7,8-dihydropterin.</text>
</comment>
<evidence type="ECO:0000259" key="7">
    <source>
        <dbReference type="SMART" id="SM00905"/>
    </source>
</evidence>
<accession>A0ABV2GD91</accession>
<name>A0ABV2GD91_9BACL</name>
<dbReference type="InterPro" id="IPR043133">
    <property type="entry name" value="GTP-CH-I_C/QueF"/>
</dbReference>
<dbReference type="Gene3D" id="3.30.1130.10">
    <property type="match status" value="1"/>
</dbReference>
<dbReference type="PANTHER" id="PTHR42844:SF1">
    <property type="entry name" value="DIHYDRONEOPTERIN ALDOLASE 1-RELATED"/>
    <property type="match status" value="1"/>
</dbReference>
<reference evidence="8 9" key="1">
    <citation type="submission" date="2024-06" db="EMBL/GenBank/DDBJ databases">
        <title>Genomic Encyclopedia of Type Strains, Phase IV (KMG-IV): sequencing the most valuable type-strain genomes for metagenomic binning, comparative biology and taxonomic classification.</title>
        <authorList>
            <person name="Goeker M."/>
        </authorList>
    </citation>
    <scope>NUCLEOTIDE SEQUENCE [LARGE SCALE GENOMIC DNA]</scope>
    <source>
        <strain evidence="8 9">DSM 26128</strain>
    </source>
</reference>
<dbReference type="NCBIfam" id="TIGR00525">
    <property type="entry name" value="folB"/>
    <property type="match status" value="1"/>
</dbReference>
<dbReference type="InterPro" id="IPR006156">
    <property type="entry name" value="Dihydroneopterin_aldolase"/>
</dbReference>
<comment type="similarity">
    <text evidence="3 6">Belongs to the DHNA family.</text>
</comment>
<keyword evidence="4 6" id="KW-0289">Folate biosynthesis</keyword>
<evidence type="ECO:0000256" key="4">
    <source>
        <dbReference type="ARBA" id="ARBA00022909"/>
    </source>
</evidence>
<organism evidence="8 9">
    <name type="scientific">Bhargavaea ullalensis</name>
    <dbReference type="NCBI Taxonomy" id="1265685"/>
    <lineage>
        <taxon>Bacteria</taxon>
        <taxon>Bacillati</taxon>
        <taxon>Bacillota</taxon>
        <taxon>Bacilli</taxon>
        <taxon>Bacillales</taxon>
        <taxon>Caryophanaceae</taxon>
        <taxon>Bhargavaea</taxon>
    </lineage>
</organism>
<gene>
    <name evidence="8" type="ORF">ABID49_002168</name>
</gene>
<evidence type="ECO:0000256" key="5">
    <source>
        <dbReference type="ARBA" id="ARBA00023239"/>
    </source>
</evidence>
<dbReference type="CDD" id="cd00534">
    <property type="entry name" value="DHNA_DHNTPE"/>
    <property type="match status" value="1"/>
</dbReference>
<evidence type="ECO:0000256" key="1">
    <source>
        <dbReference type="ARBA" id="ARBA00001353"/>
    </source>
</evidence>
<dbReference type="SUPFAM" id="SSF55620">
    <property type="entry name" value="Tetrahydrobiopterin biosynthesis enzymes-like"/>
    <property type="match status" value="1"/>
</dbReference>
<dbReference type="EC" id="4.1.2.25" evidence="6"/>
<dbReference type="Proteomes" id="UP001549099">
    <property type="component" value="Unassembled WGS sequence"/>
</dbReference>
<comment type="caution">
    <text evidence="8">The sequence shown here is derived from an EMBL/GenBank/DDBJ whole genome shotgun (WGS) entry which is preliminary data.</text>
</comment>
<dbReference type="Pfam" id="PF02152">
    <property type="entry name" value="FolB"/>
    <property type="match status" value="1"/>
</dbReference>
<feature type="domain" description="Dihydroneopterin aldolase/epimerase" evidence="7">
    <location>
        <begin position="7"/>
        <end position="121"/>
    </location>
</feature>
<protein>
    <recommendedName>
        <fullName evidence="6">7,8-dihydroneopterin aldolase</fullName>
        <ecNumber evidence="6">4.1.2.25</ecNumber>
    </recommendedName>
</protein>
<keyword evidence="9" id="KW-1185">Reference proteome</keyword>
<evidence type="ECO:0000256" key="3">
    <source>
        <dbReference type="ARBA" id="ARBA00005708"/>
    </source>
</evidence>
<dbReference type="PANTHER" id="PTHR42844">
    <property type="entry name" value="DIHYDRONEOPTERIN ALDOLASE 1-RELATED"/>
    <property type="match status" value="1"/>
</dbReference>
<evidence type="ECO:0000313" key="9">
    <source>
        <dbReference type="Proteomes" id="UP001549099"/>
    </source>
</evidence>
<comment type="catalytic activity">
    <reaction evidence="1 6">
        <text>7,8-dihydroneopterin = 6-hydroxymethyl-7,8-dihydropterin + glycolaldehyde</text>
        <dbReference type="Rhea" id="RHEA:10540"/>
        <dbReference type="ChEBI" id="CHEBI:17001"/>
        <dbReference type="ChEBI" id="CHEBI:17071"/>
        <dbReference type="ChEBI" id="CHEBI:44841"/>
        <dbReference type="EC" id="4.1.2.25"/>
    </reaction>
</comment>
<dbReference type="SMART" id="SM00905">
    <property type="entry name" value="FolB"/>
    <property type="match status" value="1"/>
</dbReference>
<dbReference type="GO" id="GO:0004150">
    <property type="term" value="F:dihydroneopterin aldolase activity"/>
    <property type="evidence" value="ECO:0007669"/>
    <property type="project" value="UniProtKB-EC"/>
</dbReference>
<evidence type="ECO:0000256" key="2">
    <source>
        <dbReference type="ARBA" id="ARBA00005013"/>
    </source>
</evidence>
<sequence>MKKLDFIHLHEMEFYGYHGVLPEENKIGQRFRVSLSLAVDLAGAGRTDDLELTVNYADVFGLVRDVVEGEPVKLIETVAERIAKRVLAAFPGKVSGCRVRVLKPDPPIPGHYRGVEVDITRGRFS</sequence>
<comment type="pathway">
    <text evidence="2 6">Cofactor biosynthesis; tetrahydrofolate biosynthesis; 2-amino-4-hydroxy-6-hydroxymethyl-7,8-dihydropteridine diphosphate from 7,8-dihydroneopterin triphosphate: step 3/4.</text>
</comment>